<dbReference type="AlphaFoldDB" id="A0A1H6V548"/>
<dbReference type="RefSeq" id="WP_143068312.1">
    <property type="nucleotide sequence ID" value="NZ_FNZA01000003.1"/>
</dbReference>
<sequence>MQGMKPSDVITALKHALQKVKQDAHVPMGDIEVTLQAQAEQSAGFSLKIPFLSNLFAGASAQQVVTQTLYFRFGLPNEFVPMAEEVEESVGNAIGAFHDAVTAAYDGLNGQPLILHEGWSEINFVFNAEGKIELIFNVELKKQLGNTIRIHYSTPTT</sequence>
<dbReference type="EMBL" id="FNZA01000003">
    <property type="protein sequence ID" value="SEI98064.1"/>
    <property type="molecule type" value="Genomic_DNA"/>
</dbReference>
<evidence type="ECO:0000313" key="2">
    <source>
        <dbReference type="Proteomes" id="UP000199223"/>
    </source>
</evidence>
<name>A0A1H6V548_9DEIO</name>
<organism evidence="1 2">
    <name type="scientific">Deinococcus reticulitermitis</name>
    <dbReference type="NCBI Taxonomy" id="856736"/>
    <lineage>
        <taxon>Bacteria</taxon>
        <taxon>Thermotogati</taxon>
        <taxon>Deinococcota</taxon>
        <taxon>Deinococci</taxon>
        <taxon>Deinococcales</taxon>
        <taxon>Deinococcaceae</taxon>
        <taxon>Deinococcus</taxon>
    </lineage>
</organism>
<accession>A0A1H6V548</accession>
<keyword evidence="2" id="KW-1185">Reference proteome</keyword>
<proteinExistence type="predicted"/>
<dbReference type="Proteomes" id="UP000199223">
    <property type="component" value="Unassembled WGS sequence"/>
</dbReference>
<gene>
    <name evidence="1" type="ORF">SAMN04488058_1038</name>
</gene>
<dbReference type="OrthoDB" id="9856592at2"/>
<protein>
    <submittedName>
        <fullName evidence="1">Uncharacterized protein</fullName>
    </submittedName>
</protein>
<reference evidence="2" key="1">
    <citation type="submission" date="2016-10" db="EMBL/GenBank/DDBJ databases">
        <authorList>
            <person name="Varghese N."/>
            <person name="Submissions S."/>
        </authorList>
    </citation>
    <scope>NUCLEOTIDE SEQUENCE [LARGE SCALE GENOMIC DNA]</scope>
    <source>
        <strain evidence="2">CGMCC 1.10218</strain>
    </source>
</reference>
<evidence type="ECO:0000313" key="1">
    <source>
        <dbReference type="EMBL" id="SEI98064.1"/>
    </source>
</evidence>